<gene>
    <name evidence="2" type="ORF">HNQ01_002019</name>
</gene>
<feature type="domain" description="DUF5672" evidence="1">
    <location>
        <begin position="61"/>
        <end position="202"/>
    </location>
</feature>
<evidence type="ECO:0000313" key="2">
    <source>
        <dbReference type="EMBL" id="NRT56283.1"/>
    </source>
</evidence>
<reference evidence="2 3" key="1">
    <citation type="submission" date="2020-05" db="EMBL/GenBank/DDBJ databases">
        <title>Genomic Encyclopedia of Type Strains, Phase IV (KMG-V): Genome sequencing to study the core and pangenomes of soil and plant-associated prokaryotes.</title>
        <authorList>
            <person name="Whitman W."/>
        </authorList>
    </citation>
    <scope>NUCLEOTIDE SEQUENCE [LARGE SCALE GENOMIC DNA]</scope>
    <source>
        <strain evidence="2 3">C29</strain>
    </source>
</reference>
<sequence length="325" mass="36222">MTDDDLLQLPDVALCCIDCTDRLPWSLRAMRQSLAQVHFGDAVLLTDRVGQVGEADLPASVRRVGIEPLRSVEAYSRFMLDGLLAHLRPAQSHVLVIQWDGHVLNAQAWSDEFLGFDYIGAPWPHLPAPHDVGNGGFSLRSRRLLELLREPQFPPEHPEDVCIGVRYRPALEARGLRFADAALARRFSVEEGSLEGRPFGFHGPFHLPEVLDTGTLCRFIGDLSVSALGSWWMGSFMREMRGADAQARRVWQDWLEAAIPEWPEATCRSEPGRQLCKALLRYRFLEAAAALLARRRQAGPGAWAADARLHARLAGLRLLGRGGAR</sequence>
<name>A0ABX2G1V7_9BURK</name>
<protein>
    <recommendedName>
        <fullName evidence="1">DUF5672 domain-containing protein</fullName>
    </recommendedName>
</protein>
<evidence type="ECO:0000313" key="3">
    <source>
        <dbReference type="Proteomes" id="UP001516061"/>
    </source>
</evidence>
<dbReference type="InterPro" id="IPR043729">
    <property type="entry name" value="DUF5672"/>
</dbReference>
<dbReference type="Pfam" id="PF18922">
    <property type="entry name" value="DUF5672"/>
    <property type="match status" value="1"/>
</dbReference>
<dbReference type="EMBL" id="JABSNM010000007">
    <property type="protein sequence ID" value="NRT56283.1"/>
    <property type="molecule type" value="Genomic_DNA"/>
</dbReference>
<comment type="caution">
    <text evidence="2">The sequence shown here is derived from an EMBL/GenBank/DDBJ whole genome shotgun (WGS) entry which is preliminary data.</text>
</comment>
<organism evidence="2 3">
    <name type="scientific">Sphaerotilus uruguayifluvii</name>
    <dbReference type="NCBI Taxonomy" id="2735897"/>
    <lineage>
        <taxon>Bacteria</taxon>
        <taxon>Pseudomonadati</taxon>
        <taxon>Pseudomonadota</taxon>
        <taxon>Betaproteobacteria</taxon>
        <taxon>Burkholderiales</taxon>
        <taxon>Sphaerotilaceae</taxon>
        <taxon>Sphaerotilus</taxon>
    </lineage>
</organism>
<dbReference type="Proteomes" id="UP001516061">
    <property type="component" value="Unassembled WGS sequence"/>
</dbReference>
<evidence type="ECO:0000259" key="1">
    <source>
        <dbReference type="Pfam" id="PF18922"/>
    </source>
</evidence>
<proteinExistence type="predicted"/>
<accession>A0ABX2G1V7</accession>
<keyword evidence="3" id="KW-1185">Reference proteome</keyword>
<dbReference type="RefSeq" id="WP_173805248.1">
    <property type="nucleotide sequence ID" value="NZ_JABSNM010000007.1"/>
</dbReference>